<keyword evidence="4" id="KW-1185">Reference proteome</keyword>
<keyword evidence="2" id="KW-0812">Transmembrane</keyword>
<gene>
    <name evidence="3" type="ORF">GCM10011320_14940</name>
</gene>
<sequence>MAQLIEHLPLLRSLWVVWFFVLFILMLWLVLRPSKKTYFESQADIPLRDEPGHAHALPGDRPARGPR</sequence>
<dbReference type="AlphaFoldDB" id="A0A917NL89"/>
<evidence type="ECO:0000313" key="3">
    <source>
        <dbReference type="EMBL" id="GGJ08952.1"/>
    </source>
</evidence>
<feature type="transmembrane region" description="Helical" evidence="2">
    <location>
        <begin position="12"/>
        <end position="31"/>
    </location>
</feature>
<evidence type="ECO:0008006" key="5">
    <source>
        <dbReference type="Google" id="ProtNLM"/>
    </source>
</evidence>
<dbReference type="Pfam" id="PF05545">
    <property type="entry name" value="FixQ"/>
    <property type="match status" value="1"/>
</dbReference>
<organism evidence="3 4">
    <name type="scientific">Neoroseomonas lacus</name>
    <dbReference type="NCBI Taxonomy" id="287609"/>
    <lineage>
        <taxon>Bacteria</taxon>
        <taxon>Pseudomonadati</taxon>
        <taxon>Pseudomonadota</taxon>
        <taxon>Alphaproteobacteria</taxon>
        <taxon>Acetobacterales</taxon>
        <taxon>Acetobacteraceae</taxon>
        <taxon>Neoroseomonas</taxon>
    </lineage>
</organism>
<dbReference type="EMBL" id="BMKW01000003">
    <property type="protein sequence ID" value="GGJ08952.1"/>
    <property type="molecule type" value="Genomic_DNA"/>
</dbReference>
<protein>
    <recommendedName>
        <fullName evidence="5">Cbb3-type cytochrome c oxidase subunit 3</fullName>
    </recommendedName>
</protein>
<evidence type="ECO:0000256" key="1">
    <source>
        <dbReference type="SAM" id="MobiDB-lite"/>
    </source>
</evidence>
<comment type="caution">
    <text evidence="3">The sequence shown here is derived from an EMBL/GenBank/DDBJ whole genome shotgun (WGS) entry which is preliminary data.</text>
</comment>
<evidence type="ECO:0000256" key="2">
    <source>
        <dbReference type="SAM" id="Phobius"/>
    </source>
</evidence>
<keyword evidence="2" id="KW-0472">Membrane</keyword>
<dbReference type="Proteomes" id="UP000661507">
    <property type="component" value="Unassembled WGS sequence"/>
</dbReference>
<evidence type="ECO:0000313" key="4">
    <source>
        <dbReference type="Proteomes" id="UP000661507"/>
    </source>
</evidence>
<proteinExistence type="predicted"/>
<reference evidence="3" key="1">
    <citation type="journal article" date="2014" name="Int. J. Syst. Evol. Microbiol.">
        <title>Complete genome sequence of Corynebacterium casei LMG S-19264T (=DSM 44701T), isolated from a smear-ripened cheese.</title>
        <authorList>
            <consortium name="US DOE Joint Genome Institute (JGI-PGF)"/>
            <person name="Walter F."/>
            <person name="Albersmeier A."/>
            <person name="Kalinowski J."/>
            <person name="Ruckert C."/>
        </authorList>
    </citation>
    <scope>NUCLEOTIDE SEQUENCE</scope>
    <source>
        <strain evidence="3">CGMCC 1.3617</strain>
    </source>
</reference>
<reference evidence="3" key="2">
    <citation type="submission" date="2020-09" db="EMBL/GenBank/DDBJ databases">
        <authorList>
            <person name="Sun Q."/>
            <person name="Zhou Y."/>
        </authorList>
    </citation>
    <scope>NUCLEOTIDE SEQUENCE</scope>
    <source>
        <strain evidence="3">CGMCC 1.3617</strain>
    </source>
</reference>
<dbReference type="InterPro" id="IPR008621">
    <property type="entry name" value="Cbb3-typ_cyt_oxidase_comp"/>
</dbReference>
<keyword evidence="2" id="KW-1133">Transmembrane helix</keyword>
<dbReference type="RefSeq" id="WP_188966328.1">
    <property type="nucleotide sequence ID" value="NZ_BMKW01000003.1"/>
</dbReference>
<name>A0A917NL89_9PROT</name>
<feature type="region of interest" description="Disordered" evidence="1">
    <location>
        <begin position="48"/>
        <end position="67"/>
    </location>
</feature>
<accession>A0A917NL89</accession>